<keyword evidence="4 7" id="KW-0963">Cytoplasm</keyword>
<comment type="subunit">
    <text evidence="7">Heterodimer of an alpha and a beta subunit.</text>
</comment>
<dbReference type="SUPFAM" id="SSF90096">
    <property type="entry name" value="Subunits of heterodimeric actin filament capping protein Capz"/>
    <property type="match status" value="1"/>
</dbReference>
<comment type="similarity">
    <text evidence="2 7">Belongs to the F-actin-capping protein beta subunit family.</text>
</comment>
<protein>
    <recommendedName>
        <fullName evidence="7">F-actin-capping protein subunit beta</fullName>
    </recommendedName>
</protein>
<dbReference type="PANTHER" id="PTHR10619">
    <property type="entry name" value="F-ACTIN-CAPPING PROTEIN SUBUNIT BETA"/>
    <property type="match status" value="1"/>
</dbReference>
<dbReference type="GO" id="GO:0008290">
    <property type="term" value="C:F-actin capping protein complex"/>
    <property type="evidence" value="ECO:0007669"/>
    <property type="project" value="UniProtKB-UniRule"/>
</dbReference>
<name>A0AAD1UUC8_EUPCR</name>
<keyword evidence="10" id="KW-1185">Reference proteome</keyword>
<dbReference type="EMBL" id="CAMPGE010013262">
    <property type="protein sequence ID" value="CAI2372000.1"/>
    <property type="molecule type" value="Genomic_DNA"/>
</dbReference>
<dbReference type="GO" id="GO:0000902">
    <property type="term" value="P:cell morphogenesis"/>
    <property type="evidence" value="ECO:0007669"/>
    <property type="project" value="TreeGrafter"/>
</dbReference>
<keyword evidence="5 7" id="KW-0009">Actin-binding</keyword>
<feature type="region of interest" description="Disordered" evidence="8">
    <location>
        <begin position="1"/>
        <end position="21"/>
    </location>
</feature>
<evidence type="ECO:0000256" key="4">
    <source>
        <dbReference type="ARBA" id="ARBA00022490"/>
    </source>
</evidence>
<dbReference type="Proteomes" id="UP001295684">
    <property type="component" value="Unassembled WGS sequence"/>
</dbReference>
<evidence type="ECO:0000256" key="5">
    <source>
        <dbReference type="ARBA" id="ARBA00023203"/>
    </source>
</evidence>
<evidence type="ECO:0000256" key="1">
    <source>
        <dbReference type="ARBA" id="ARBA00004245"/>
    </source>
</evidence>
<dbReference type="InterPro" id="IPR037282">
    <property type="entry name" value="CapZ_alpha/beta"/>
</dbReference>
<dbReference type="GO" id="GO:0051015">
    <property type="term" value="F:actin filament binding"/>
    <property type="evidence" value="ECO:0007669"/>
    <property type="project" value="TreeGrafter"/>
</dbReference>
<evidence type="ECO:0000256" key="6">
    <source>
        <dbReference type="ARBA" id="ARBA00023212"/>
    </source>
</evidence>
<dbReference type="InterPro" id="IPR042276">
    <property type="entry name" value="CapZ_alpha/beta_2"/>
</dbReference>
<proteinExistence type="inferred from homology"/>
<evidence type="ECO:0000313" key="10">
    <source>
        <dbReference type="Proteomes" id="UP001295684"/>
    </source>
</evidence>
<evidence type="ECO:0000256" key="7">
    <source>
        <dbReference type="RuleBase" id="RU365078"/>
    </source>
</evidence>
<evidence type="ECO:0000256" key="3">
    <source>
        <dbReference type="ARBA" id="ARBA00022467"/>
    </source>
</evidence>
<feature type="region of interest" description="Disordered" evidence="8">
    <location>
        <begin position="66"/>
        <end position="87"/>
    </location>
</feature>
<evidence type="ECO:0000256" key="8">
    <source>
        <dbReference type="SAM" id="MobiDB-lite"/>
    </source>
</evidence>
<comment type="caution">
    <text evidence="9">The sequence shown here is derived from an EMBL/GenBank/DDBJ whole genome shotgun (WGS) entry which is preliminary data.</text>
</comment>
<keyword evidence="3 7" id="KW-0117">Actin capping</keyword>
<reference evidence="9" key="1">
    <citation type="submission" date="2023-07" db="EMBL/GenBank/DDBJ databases">
        <authorList>
            <consortium name="AG Swart"/>
            <person name="Singh M."/>
            <person name="Singh A."/>
            <person name="Seah K."/>
            <person name="Emmerich C."/>
        </authorList>
    </citation>
    <scope>NUCLEOTIDE SEQUENCE</scope>
    <source>
        <strain evidence="9">DP1</strain>
    </source>
</reference>
<dbReference type="AlphaFoldDB" id="A0AAD1UUC8"/>
<evidence type="ECO:0000313" key="9">
    <source>
        <dbReference type="EMBL" id="CAI2372000.1"/>
    </source>
</evidence>
<comment type="subcellular location">
    <subcellularLocation>
        <location evidence="1 7">Cytoplasm</location>
        <location evidence="1 7">Cytoskeleton</location>
    </subcellularLocation>
</comment>
<dbReference type="Gene3D" id="3.90.1150.210">
    <property type="entry name" value="F-actin capping protein, beta subunit"/>
    <property type="match status" value="1"/>
</dbReference>
<dbReference type="GO" id="GO:0051016">
    <property type="term" value="P:barbed-end actin filament capping"/>
    <property type="evidence" value="ECO:0007669"/>
    <property type="project" value="UniProtKB-UniRule"/>
</dbReference>
<dbReference type="InterPro" id="IPR001698">
    <property type="entry name" value="CAPZB"/>
</dbReference>
<accession>A0AAD1UUC8</accession>
<evidence type="ECO:0000256" key="2">
    <source>
        <dbReference type="ARBA" id="ARBA00006039"/>
    </source>
</evidence>
<sequence>MFTSPRGSMANENEMESPFNKTRTSFVKNSRLYSLSNFCSSFSTPINDVRKTYRCTKEIFNLESVRDDSEASDDDDEPGSQAGEDTSEYYQDMLTSLTGGSGIESFHKFLIDLDVEMDTIEEMPFLICPLNRYSEDRYLFRSPWSSEFFPEKNKGDDFKEFFGEAYNELSTLENRANEIFNFYGELYYAGEEGLTTSVYIMDYEKDELIECIFLLKKTHEKSTWSTAHHFKLKFRRDKVTINCLSGVYCRVNYTAKNGTEVSCQTKKDLKTEDSFKDPRRDNKFLVSIMGKIIEDAERTFFSSMKNIWVPKGFKDAGERFRKSKQELQIADNSSNTTEPRKSIFTKIKSLNEELTNLKIKPDLVDLLNSEKMKY</sequence>
<dbReference type="Pfam" id="PF01115">
    <property type="entry name" value="F_actin_cap_B"/>
    <property type="match status" value="1"/>
</dbReference>
<gene>
    <name evidence="9" type="ORF">ECRASSUSDP1_LOCUS13327</name>
</gene>
<organism evidence="9 10">
    <name type="scientific">Euplotes crassus</name>
    <dbReference type="NCBI Taxonomy" id="5936"/>
    <lineage>
        <taxon>Eukaryota</taxon>
        <taxon>Sar</taxon>
        <taxon>Alveolata</taxon>
        <taxon>Ciliophora</taxon>
        <taxon>Intramacronucleata</taxon>
        <taxon>Spirotrichea</taxon>
        <taxon>Hypotrichia</taxon>
        <taxon>Euplotida</taxon>
        <taxon>Euplotidae</taxon>
        <taxon>Moneuplotes</taxon>
    </lineage>
</organism>
<comment type="function">
    <text evidence="7">F-actin-capping proteins bind in a Ca(2+)-independent manner to the fast growing ends of actin filaments (barbed end) thereby blocking the exchange of subunits at these ends. Unlike other capping proteins (such as gelsolin and severin), these proteins do not sever actin filaments.</text>
</comment>
<dbReference type="PANTHER" id="PTHR10619:SF0">
    <property type="entry name" value="F-ACTIN-CAPPING PROTEIN SUBUNIT BETA ISOFORMS 1 AND 2"/>
    <property type="match status" value="1"/>
</dbReference>
<keyword evidence="6 7" id="KW-0206">Cytoskeleton</keyword>